<comment type="caution">
    <text evidence="2">The sequence shown here is derived from an EMBL/GenBank/DDBJ whole genome shotgun (WGS) entry which is preliminary data.</text>
</comment>
<feature type="compositionally biased region" description="Polar residues" evidence="1">
    <location>
        <begin position="761"/>
        <end position="775"/>
    </location>
</feature>
<protein>
    <submittedName>
        <fullName evidence="2">Uncharacterized protein</fullName>
    </submittedName>
</protein>
<dbReference type="InterPro" id="IPR006643">
    <property type="entry name" value="Zasp-like_motif"/>
</dbReference>
<feature type="compositionally biased region" description="Basic and acidic residues" evidence="1">
    <location>
        <begin position="399"/>
        <end position="410"/>
    </location>
</feature>
<sequence>MSDPASFSSSGFSTPASTPSCVSPSPTAAPPPPPPPPPPPSGGAPVKTQKTWDPVETDVTPTKKENPSPSQTGPGAFSYIPDNIATQMMKPGDKKPFSYTSGLTDEIKQRQAEKQQSIQKKKALAMPKYMNSPQMLAGRTKPPAEMPRSTHSGPEQGTTVLAQYNSPIDAYSGANIAETFEAQTGGAVTVGGIQKPKDPDYTQSATYKFIHEGGEAPEPQRNFVDDYPNRDNFVDPLELKQQKRQDRYSNDDVPDRSDFVDPYEVSRRRNRRNTEQDDIPDRSDFVDPYELKQQQRKHHEHEYYPERGNFVDPYEVKQRQRQIEQEQMRQSNDEMTFSGLHGNTATASNIPSKAFAMLQRMTGSTDDIPPPQPRKKSVPTEDCRAATPPYEDEEEDEETKAAKWTDDNIKKSSYVPPSEPHRLDLSGQLNPKLANKVSKYKDDESLQKWRLEEERSRQENLTYVKAARKIRSTLSPENDPSAELKRARSRLGSRHSVKYEPKDTKIQNGTSEASNGAQSTQAYQSGNERVGNDEMQNSADEALLKVKEDGMKSKEKINHGDDIYTGDVDTDDNVMGENYNENDSEETFALPELKLLPNSSGESRLGKQYSRESETEISKARKRLGSRRSSCDDSDTYGSVGSDARVDSRLESGSEIDFYKMRNRLTSAEDREIHDKGKDLVEPTEVDIARAKLGTMRKVNRQIDTEPEPFSEMSPMAINLNSKLASKLDAMRQAEYSQEERLREEREQQDQISVVKRQDNETNVDSSPVLVQSRLTLRGRAPAMRGRNMNEEYEDQGGVEGDGQPREVRYTGGSIPSKSFHRLQIMTGSQDTPTPAPQPVQFSAKAVSNGSAQPANDDSVQSSASINITQTAEPGATDF</sequence>
<dbReference type="SMART" id="SM00735">
    <property type="entry name" value="ZM"/>
    <property type="match status" value="1"/>
</dbReference>
<feature type="compositionally biased region" description="Basic and acidic residues" evidence="1">
    <location>
        <begin position="542"/>
        <end position="562"/>
    </location>
</feature>
<feature type="compositionally biased region" description="Basic and acidic residues" evidence="1">
    <location>
        <begin position="738"/>
        <end position="749"/>
    </location>
</feature>
<feature type="compositionally biased region" description="Polar residues" evidence="1">
    <location>
        <begin position="846"/>
        <end position="872"/>
    </location>
</feature>
<feature type="compositionally biased region" description="Pro residues" evidence="1">
    <location>
        <begin position="27"/>
        <end position="42"/>
    </location>
</feature>
<feature type="region of interest" description="Disordered" evidence="1">
    <location>
        <begin position="1"/>
        <end position="80"/>
    </location>
</feature>
<reference evidence="2" key="1">
    <citation type="submission" date="2022-03" db="EMBL/GenBank/DDBJ databases">
        <authorList>
            <person name="Martin C."/>
        </authorList>
    </citation>
    <scope>NUCLEOTIDE SEQUENCE</scope>
</reference>
<feature type="region of interest" description="Disordered" evidence="1">
    <location>
        <begin position="731"/>
        <end position="879"/>
    </location>
</feature>
<feature type="region of interest" description="Disordered" evidence="1">
    <location>
        <begin position="469"/>
        <end position="653"/>
    </location>
</feature>
<dbReference type="SUPFAM" id="SSF101447">
    <property type="entry name" value="Formin homology 2 domain (FH2 domain)"/>
    <property type="match status" value="1"/>
</dbReference>
<dbReference type="EMBL" id="CAIIXF020000009">
    <property type="protein sequence ID" value="CAH1794700.1"/>
    <property type="molecule type" value="Genomic_DNA"/>
</dbReference>
<feature type="compositionally biased region" description="Basic and acidic residues" evidence="1">
    <location>
        <begin position="314"/>
        <end position="327"/>
    </location>
</feature>
<keyword evidence="3" id="KW-1185">Reference proteome</keyword>
<feature type="compositionally biased region" description="Polar residues" evidence="1">
    <location>
        <begin position="506"/>
        <end position="527"/>
    </location>
</feature>
<feature type="compositionally biased region" description="Polar residues" evidence="1">
    <location>
        <begin position="149"/>
        <end position="158"/>
    </location>
</feature>
<proteinExistence type="predicted"/>
<feature type="region of interest" description="Disordered" evidence="1">
    <location>
        <begin position="211"/>
        <end position="444"/>
    </location>
</feature>
<evidence type="ECO:0000313" key="3">
    <source>
        <dbReference type="Proteomes" id="UP000749559"/>
    </source>
</evidence>
<name>A0A8J1U9N5_OWEFU</name>
<feature type="compositionally biased region" description="Acidic residues" evidence="1">
    <location>
        <begin position="568"/>
        <end position="586"/>
    </location>
</feature>
<feature type="compositionally biased region" description="Low complexity" evidence="1">
    <location>
        <begin position="1"/>
        <end position="26"/>
    </location>
</feature>
<gene>
    <name evidence="2" type="ORF">OFUS_LOCUS19359</name>
</gene>
<feature type="region of interest" description="Disordered" evidence="1">
    <location>
        <begin position="107"/>
        <end position="158"/>
    </location>
</feature>
<feature type="compositionally biased region" description="Basic and acidic residues" evidence="1">
    <location>
        <begin position="223"/>
        <end position="285"/>
    </location>
</feature>
<dbReference type="AlphaFoldDB" id="A0A8J1U9N5"/>
<dbReference type="Proteomes" id="UP000749559">
    <property type="component" value="Unassembled WGS sequence"/>
</dbReference>
<feature type="compositionally biased region" description="Basic and acidic residues" evidence="1">
    <location>
        <begin position="644"/>
        <end position="653"/>
    </location>
</feature>
<feature type="compositionally biased region" description="Polar residues" evidence="1">
    <location>
        <begin position="341"/>
        <end position="351"/>
    </location>
</feature>
<feature type="compositionally biased region" description="Basic and acidic residues" evidence="1">
    <location>
        <begin position="609"/>
        <end position="619"/>
    </location>
</feature>
<organism evidence="2 3">
    <name type="scientific">Owenia fusiformis</name>
    <name type="common">Polychaete worm</name>
    <dbReference type="NCBI Taxonomy" id="6347"/>
    <lineage>
        <taxon>Eukaryota</taxon>
        <taxon>Metazoa</taxon>
        <taxon>Spiralia</taxon>
        <taxon>Lophotrochozoa</taxon>
        <taxon>Annelida</taxon>
        <taxon>Polychaeta</taxon>
        <taxon>Sedentaria</taxon>
        <taxon>Canalipalpata</taxon>
        <taxon>Sabellida</taxon>
        <taxon>Oweniida</taxon>
        <taxon>Oweniidae</taxon>
        <taxon>Owenia</taxon>
    </lineage>
</organism>
<accession>A0A8J1U9N5</accession>
<evidence type="ECO:0000313" key="2">
    <source>
        <dbReference type="EMBL" id="CAH1794700.1"/>
    </source>
</evidence>
<feature type="compositionally biased region" description="Basic residues" evidence="1">
    <location>
        <begin position="487"/>
        <end position="496"/>
    </location>
</feature>
<evidence type="ECO:0000256" key="1">
    <source>
        <dbReference type="SAM" id="MobiDB-lite"/>
    </source>
</evidence>